<proteinExistence type="predicted"/>
<dbReference type="PANTHER" id="PTHR10127">
    <property type="entry name" value="DISCOIDIN, CUB, EGF, LAMININ , AND ZINC METALLOPROTEASE DOMAIN CONTAINING"/>
    <property type="match status" value="1"/>
</dbReference>
<keyword evidence="4 7" id="KW-0862">Zinc</keyword>
<dbReference type="Pfam" id="PF01400">
    <property type="entry name" value="Astacin"/>
    <property type="match status" value="1"/>
</dbReference>
<gene>
    <name evidence="9" type="ORF">TBIB3V08_LOCUS8169</name>
</gene>
<keyword evidence="3 7" id="KW-0378">Hydrolase</keyword>
<dbReference type="PRINTS" id="PR00480">
    <property type="entry name" value="ASTACIN"/>
</dbReference>
<keyword evidence="5 7" id="KW-0482">Metalloprotease</keyword>
<keyword evidence="1 7" id="KW-0645">Protease</keyword>
<sequence length="110" mass="12479">MGSNFTNDIYNWPVPLAQWADTLPTGLGCPDQNVIAGRMEYNFDKYDDSYITSYDTEYDYKSIMHYNGYAFSSNGQPTIQAISGDVSLGQIVEMTEKDIIKLEKMYGCRS</sequence>
<dbReference type="PROSITE" id="PS51864">
    <property type="entry name" value="ASTACIN"/>
    <property type="match status" value="1"/>
</dbReference>
<evidence type="ECO:0000256" key="2">
    <source>
        <dbReference type="ARBA" id="ARBA00022723"/>
    </source>
</evidence>
<evidence type="ECO:0000256" key="5">
    <source>
        <dbReference type="ARBA" id="ARBA00023049"/>
    </source>
</evidence>
<dbReference type="SUPFAM" id="SSF55486">
    <property type="entry name" value="Metalloproteases ('zincins'), catalytic domain"/>
    <property type="match status" value="1"/>
</dbReference>
<dbReference type="PANTHER" id="PTHR10127:SF780">
    <property type="entry name" value="METALLOENDOPEPTIDASE"/>
    <property type="match status" value="1"/>
</dbReference>
<evidence type="ECO:0000256" key="7">
    <source>
        <dbReference type="RuleBase" id="RU361183"/>
    </source>
</evidence>
<comment type="cofactor">
    <cofactor evidence="7">
        <name>Zn(2+)</name>
        <dbReference type="ChEBI" id="CHEBI:29105"/>
    </cofactor>
    <text evidence="7">Binds 1 zinc ion per subunit.</text>
</comment>
<comment type="caution">
    <text evidence="6">Lacks conserved residue(s) required for the propagation of feature annotation.</text>
</comment>
<dbReference type="InterPro" id="IPR024079">
    <property type="entry name" value="MetalloPept_cat_dom_sf"/>
</dbReference>
<dbReference type="EMBL" id="OD567536">
    <property type="protein sequence ID" value="CAD7445825.1"/>
    <property type="molecule type" value="Genomic_DNA"/>
</dbReference>
<dbReference type="InterPro" id="IPR001506">
    <property type="entry name" value="Peptidase_M12A"/>
</dbReference>
<evidence type="ECO:0000313" key="9">
    <source>
        <dbReference type="EMBL" id="CAD7445825.1"/>
    </source>
</evidence>
<dbReference type="EC" id="3.4.24.-" evidence="7"/>
<evidence type="ECO:0000256" key="6">
    <source>
        <dbReference type="PROSITE-ProRule" id="PRU01211"/>
    </source>
</evidence>
<evidence type="ECO:0000259" key="8">
    <source>
        <dbReference type="PROSITE" id="PS51864"/>
    </source>
</evidence>
<feature type="domain" description="Peptidase M12A" evidence="8">
    <location>
        <begin position="38"/>
        <end position="109"/>
    </location>
</feature>
<evidence type="ECO:0000256" key="4">
    <source>
        <dbReference type="ARBA" id="ARBA00022833"/>
    </source>
</evidence>
<evidence type="ECO:0000256" key="3">
    <source>
        <dbReference type="ARBA" id="ARBA00022801"/>
    </source>
</evidence>
<dbReference type="AlphaFoldDB" id="A0A7R9F4T9"/>
<dbReference type="GO" id="GO:0004222">
    <property type="term" value="F:metalloendopeptidase activity"/>
    <property type="evidence" value="ECO:0007669"/>
    <property type="project" value="UniProtKB-UniRule"/>
</dbReference>
<evidence type="ECO:0000256" key="1">
    <source>
        <dbReference type="ARBA" id="ARBA00022670"/>
    </source>
</evidence>
<protein>
    <recommendedName>
        <fullName evidence="7">Metalloendopeptidase</fullName>
        <ecNumber evidence="7">3.4.24.-</ecNumber>
    </recommendedName>
</protein>
<reference evidence="9" key="1">
    <citation type="submission" date="2020-11" db="EMBL/GenBank/DDBJ databases">
        <authorList>
            <person name="Tran Van P."/>
        </authorList>
    </citation>
    <scope>NUCLEOTIDE SEQUENCE</scope>
</reference>
<dbReference type="GO" id="GO:0006508">
    <property type="term" value="P:proteolysis"/>
    <property type="evidence" value="ECO:0007669"/>
    <property type="project" value="UniProtKB-KW"/>
</dbReference>
<accession>A0A7R9F4T9</accession>
<dbReference type="GO" id="GO:0046872">
    <property type="term" value="F:metal ion binding"/>
    <property type="evidence" value="ECO:0007669"/>
    <property type="project" value="UniProtKB-KW"/>
</dbReference>
<organism evidence="9">
    <name type="scientific">Timema bartmani</name>
    <dbReference type="NCBI Taxonomy" id="61472"/>
    <lineage>
        <taxon>Eukaryota</taxon>
        <taxon>Metazoa</taxon>
        <taxon>Ecdysozoa</taxon>
        <taxon>Arthropoda</taxon>
        <taxon>Hexapoda</taxon>
        <taxon>Insecta</taxon>
        <taxon>Pterygota</taxon>
        <taxon>Neoptera</taxon>
        <taxon>Polyneoptera</taxon>
        <taxon>Phasmatodea</taxon>
        <taxon>Timematodea</taxon>
        <taxon>Timematoidea</taxon>
        <taxon>Timematidae</taxon>
        <taxon>Timema</taxon>
    </lineage>
</organism>
<name>A0A7R9F4T9_9NEOP</name>
<dbReference type="Gene3D" id="3.40.390.10">
    <property type="entry name" value="Collagenase (Catalytic Domain)"/>
    <property type="match status" value="1"/>
</dbReference>
<keyword evidence="2 7" id="KW-0479">Metal-binding</keyword>